<accession>A0A9P8QV09</accession>
<proteinExistence type="predicted"/>
<evidence type="ECO:0008006" key="7">
    <source>
        <dbReference type="Google" id="ProtNLM"/>
    </source>
</evidence>
<evidence type="ECO:0000256" key="1">
    <source>
        <dbReference type="ARBA" id="ARBA00022737"/>
    </source>
</evidence>
<dbReference type="AlphaFoldDB" id="A0A9P8QV09"/>
<name>A0A9P8QV09_9HYPO</name>
<feature type="compositionally biased region" description="Low complexity" evidence="4">
    <location>
        <begin position="59"/>
        <end position="68"/>
    </location>
</feature>
<evidence type="ECO:0000256" key="3">
    <source>
        <dbReference type="PROSITE-ProRule" id="PRU00023"/>
    </source>
</evidence>
<sequence length="231" mass="25974">MLPQRGVYADGEDDGYGRDAFPSDLQFNTAAATRIQQPEKPRTNSYHADNSERDDDCPRSQSQSPVSSRGRDDPDRGANGYLWYGDDHSVSTDESQERPHPSQPSSNMNKTRPRSDNGSQRQRSADTNWNNESTSLSKTREYLSQAFFSAVKNADIPAIKRLLDNGADLEMLDRFGRTPLWCAAEMGRRDVIQLLLDEHADTEAQNAHGQTILAWAVENHRNEIIDMLGFS</sequence>
<dbReference type="PANTHER" id="PTHR24171">
    <property type="entry name" value="ANKYRIN REPEAT DOMAIN-CONTAINING PROTEIN 39-RELATED"/>
    <property type="match status" value="1"/>
</dbReference>
<dbReference type="Proteomes" id="UP000827724">
    <property type="component" value="Unassembled WGS sequence"/>
</dbReference>
<dbReference type="Pfam" id="PF12796">
    <property type="entry name" value="Ank_2"/>
    <property type="match status" value="1"/>
</dbReference>
<gene>
    <name evidence="5" type="ORF">Trco_002448</name>
</gene>
<dbReference type="EMBL" id="JAIWOZ010000002">
    <property type="protein sequence ID" value="KAH6609102.1"/>
    <property type="molecule type" value="Genomic_DNA"/>
</dbReference>
<keyword evidence="6" id="KW-1185">Reference proteome</keyword>
<dbReference type="SMART" id="SM00248">
    <property type="entry name" value="ANK"/>
    <property type="match status" value="2"/>
</dbReference>
<dbReference type="OrthoDB" id="4899548at2759"/>
<dbReference type="InterPro" id="IPR036770">
    <property type="entry name" value="Ankyrin_rpt-contain_sf"/>
</dbReference>
<evidence type="ECO:0000256" key="2">
    <source>
        <dbReference type="ARBA" id="ARBA00023043"/>
    </source>
</evidence>
<dbReference type="SUPFAM" id="SSF48403">
    <property type="entry name" value="Ankyrin repeat"/>
    <property type="match status" value="1"/>
</dbReference>
<evidence type="ECO:0000256" key="4">
    <source>
        <dbReference type="SAM" id="MobiDB-lite"/>
    </source>
</evidence>
<feature type="compositionally biased region" description="Basic and acidic residues" evidence="4">
    <location>
        <begin position="85"/>
        <end position="100"/>
    </location>
</feature>
<keyword evidence="1" id="KW-0677">Repeat</keyword>
<reference evidence="5" key="1">
    <citation type="submission" date="2021-08" db="EMBL/GenBank/DDBJ databases">
        <title>Chromosome-Level Trichoderma cornu-damae using Hi-C Data.</title>
        <authorList>
            <person name="Kim C.S."/>
        </authorList>
    </citation>
    <scope>NUCLEOTIDE SEQUENCE</scope>
    <source>
        <strain evidence="5">KA19-0412C</strain>
    </source>
</reference>
<comment type="caution">
    <text evidence="5">The sequence shown here is derived from an EMBL/GenBank/DDBJ whole genome shotgun (WGS) entry which is preliminary data.</text>
</comment>
<feature type="compositionally biased region" description="Polar residues" evidence="4">
    <location>
        <begin position="103"/>
        <end position="133"/>
    </location>
</feature>
<evidence type="ECO:0000313" key="6">
    <source>
        <dbReference type="Proteomes" id="UP000827724"/>
    </source>
</evidence>
<feature type="compositionally biased region" description="Polar residues" evidence="4">
    <location>
        <begin position="25"/>
        <end position="36"/>
    </location>
</feature>
<organism evidence="5 6">
    <name type="scientific">Trichoderma cornu-damae</name>
    <dbReference type="NCBI Taxonomy" id="654480"/>
    <lineage>
        <taxon>Eukaryota</taxon>
        <taxon>Fungi</taxon>
        <taxon>Dikarya</taxon>
        <taxon>Ascomycota</taxon>
        <taxon>Pezizomycotina</taxon>
        <taxon>Sordariomycetes</taxon>
        <taxon>Hypocreomycetidae</taxon>
        <taxon>Hypocreales</taxon>
        <taxon>Hypocreaceae</taxon>
        <taxon>Trichoderma</taxon>
    </lineage>
</organism>
<dbReference type="Gene3D" id="1.25.40.20">
    <property type="entry name" value="Ankyrin repeat-containing domain"/>
    <property type="match status" value="1"/>
</dbReference>
<keyword evidence="2 3" id="KW-0040">ANK repeat</keyword>
<protein>
    <recommendedName>
        <fullName evidence="7">Ankyrin</fullName>
    </recommendedName>
</protein>
<dbReference type="InterPro" id="IPR002110">
    <property type="entry name" value="Ankyrin_rpt"/>
</dbReference>
<dbReference type="PROSITE" id="PS50297">
    <property type="entry name" value="ANK_REP_REGION"/>
    <property type="match status" value="1"/>
</dbReference>
<dbReference type="PROSITE" id="PS50088">
    <property type="entry name" value="ANK_REPEAT"/>
    <property type="match status" value="1"/>
</dbReference>
<evidence type="ECO:0000313" key="5">
    <source>
        <dbReference type="EMBL" id="KAH6609102.1"/>
    </source>
</evidence>
<feature type="region of interest" description="Disordered" evidence="4">
    <location>
        <begin position="1"/>
        <end position="133"/>
    </location>
</feature>
<feature type="repeat" description="ANK" evidence="3">
    <location>
        <begin position="175"/>
        <end position="207"/>
    </location>
</feature>